<keyword evidence="3 6" id="KW-0812">Transmembrane</keyword>
<feature type="transmembrane region" description="Helical" evidence="6">
    <location>
        <begin position="102"/>
        <end position="123"/>
    </location>
</feature>
<dbReference type="Pfam" id="PF02690">
    <property type="entry name" value="Na_Pi_cotrans"/>
    <property type="match status" value="1"/>
</dbReference>
<proteinExistence type="predicted"/>
<feature type="domain" description="PhoU" evidence="7">
    <location>
        <begin position="346"/>
        <end position="432"/>
    </location>
</feature>
<organism evidence="8 9">
    <name type="scientific">Faecalicatena faecalis</name>
    <dbReference type="NCBI Taxonomy" id="2726362"/>
    <lineage>
        <taxon>Bacteria</taxon>
        <taxon>Bacillati</taxon>
        <taxon>Bacillota</taxon>
        <taxon>Clostridia</taxon>
        <taxon>Lachnospirales</taxon>
        <taxon>Lachnospiraceae</taxon>
        <taxon>Faecalicatena</taxon>
    </lineage>
</organism>
<evidence type="ECO:0000256" key="1">
    <source>
        <dbReference type="ARBA" id="ARBA00004651"/>
    </source>
</evidence>
<evidence type="ECO:0000313" key="9">
    <source>
        <dbReference type="Proteomes" id="UP000723714"/>
    </source>
</evidence>
<keyword evidence="2" id="KW-1003">Cell membrane</keyword>
<dbReference type="NCBIfam" id="TIGR00704">
    <property type="entry name" value="NaPi_cotrn_rel"/>
    <property type="match status" value="1"/>
</dbReference>
<reference evidence="8 9" key="1">
    <citation type="submission" date="2021-06" db="EMBL/GenBank/DDBJ databases">
        <title>Faecalicatena sp. nov. isolated from porcine feces.</title>
        <authorList>
            <person name="Oh B.S."/>
            <person name="Lee J.H."/>
        </authorList>
    </citation>
    <scope>NUCLEOTIDE SEQUENCE [LARGE SCALE GENOMIC DNA]</scope>
    <source>
        <strain evidence="8 9">AGMB00832</strain>
    </source>
</reference>
<evidence type="ECO:0000256" key="6">
    <source>
        <dbReference type="SAM" id="Phobius"/>
    </source>
</evidence>
<keyword evidence="9" id="KW-1185">Reference proteome</keyword>
<dbReference type="RefSeq" id="WP_216240771.1">
    <property type="nucleotide sequence ID" value="NZ_JABACJ020000005.1"/>
</dbReference>
<dbReference type="EMBL" id="JABACJ020000005">
    <property type="protein sequence ID" value="MBU3875739.1"/>
    <property type="molecule type" value="Genomic_DNA"/>
</dbReference>
<comment type="caution">
    <text evidence="8">The sequence shown here is derived from an EMBL/GenBank/DDBJ whole genome shotgun (WGS) entry which is preliminary data.</text>
</comment>
<evidence type="ECO:0000256" key="4">
    <source>
        <dbReference type="ARBA" id="ARBA00022989"/>
    </source>
</evidence>
<dbReference type="PANTHER" id="PTHR10010">
    <property type="entry name" value="SOLUTE CARRIER FAMILY 34 SODIUM PHOSPHATE , MEMBER 2-RELATED"/>
    <property type="match status" value="1"/>
</dbReference>
<accession>A0ABS6D2C6</accession>
<dbReference type="Pfam" id="PF01895">
    <property type="entry name" value="PhoU"/>
    <property type="match status" value="2"/>
</dbReference>
<keyword evidence="5 6" id="KW-0472">Membrane</keyword>
<dbReference type="NCBIfam" id="NF037997">
    <property type="entry name" value="Na_Pi_symport"/>
    <property type="match status" value="1"/>
</dbReference>
<evidence type="ECO:0000313" key="8">
    <source>
        <dbReference type="EMBL" id="MBU3875739.1"/>
    </source>
</evidence>
<feature type="transmembrane region" description="Helical" evidence="6">
    <location>
        <begin position="135"/>
        <end position="153"/>
    </location>
</feature>
<feature type="transmembrane region" description="Helical" evidence="6">
    <location>
        <begin position="47"/>
        <end position="74"/>
    </location>
</feature>
<feature type="transmembrane region" description="Helical" evidence="6">
    <location>
        <begin position="6"/>
        <end position="27"/>
    </location>
</feature>
<dbReference type="InterPro" id="IPR004633">
    <property type="entry name" value="NaPi_cotrn-rel/YqeW-like"/>
</dbReference>
<feature type="transmembrane region" description="Helical" evidence="6">
    <location>
        <begin position="240"/>
        <end position="262"/>
    </location>
</feature>
<feature type="transmembrane region" description="Helical" evidence="6">
    <location>
        <begin position="205"/>
        <end position="228"/>
    </location>
</feature>
<dbReference type="Proteomes" id="UP000723714">
    <property type="component" value="Unassembled WGS sequence"/>
</dbReference>
<feature type="domain" description="PhoU" evidence="7">
    <location>
        <begin position="451"/>
        <end position="533"/>
    </location>
</feature>
<dbReference type="InterPro" id="IPR026022">
    <property type="entry name" value="PhoU_dom"/>
</dbReference>
<comment type="subcellular location">
    <subcellularLocation>
        <location evidence="1">Cell membrane</location>
        <topology evidence="1">Multi-pass membrane protein</topology>
    </subcellularLocation>
</comment>
<keyword evidence="4 6" id="KW-1133">Transmembrane helix</keyword>
<sequence length="550" mass="60035">MSITTIFLLLGGLGLFLFGMTMMSDGLERVAGARMRSILEFFTKNRFVGMLVGILFTAVVQSSSATTVMVVSFVNSGLMNLYQAAGVILGANIGTTVTGQLIAFNLSDIAPLFVIIGVVMFMFSKKQNVKKIGGVILGFGILFMGLSTMSDAMSSLRESPHMVSLLKSLTNPLAAILVGFGITAVLQSSSATVGIVILMASQGLLNFPICFFLILGCNMGSCVSALIASLGGKKDAKRAAWIHFLFNIVGSLIIFVILMFALNPIADAIMRVSGGNPGRAVANAHTLIKICEVIFLFPFMNWVVKATYVIIPGEDASPEDAYELKYIGKSTMITPTTAVIAVIHELEHMGELAIENLKRGMDALCTLDEEKIAEVYKQEGYIDYLNKAITNYLVRINEMDIPIADAKMVGGLFHVANDIERIGDHAENFADSAKMRIERHISFSEKGVKQLQEMMDLVEKTLEYSFDMFANRSQAHMAEVIALEDEVDEREKKLQKAHVKRLTKGKCSPEAGMIFSDTISGLERVADHATNIAFAILEPQDVDELEEDEE</sequence>
<evidence type="ECO:0000259" key="7">
    <source>
        <dbReference type="Pfam" id="PF01895"/>
    </source>
</evidence>
<dbReference type="PANTHER" id="PTHR10010:SF46">
    <property type="entry name" value="SODIUM-DEPENDENT PHOSPHATE TRANSPORT PROTEIN 2B"/>
    <property type="match status" value="1"/>
</dbReference>
<evidence type="ECO:0000256" key="5">
    <source>
        <dbReference type="ARBA" id="ARBA00023136"/>
    </source>
</evidence>
<feature type="transmembrane region" description="Helical" evidence="6">
    <location>
        <begin position="173"/>
        <end position="198"/>
    </location>
</feature>
<evidence type="ECO:0000256" key="2">
    <source>
        <dbReference type="ARBA" id="ARBA00022475"/>
    </source>
</evidence>
<evidence type="ECO:0000256" key="3">
    <source>
        <dbReference type="ARBA" id="ARBA00022692"/>
    </source>
</evidence>
<protein>
    <submittedName>
        <fullName evidence="8">Na/Pi cotransporter family protein</fullName>
    </submittedName>
</protein>
<gene>
    <name evidence="8" type="ORF">HGO97_007935</name>
</gene>
<dbReference type="InterPro" id="IPR003841">
    <property type="entry name" value="Na/Pi_transpt"/>
</dbReference>
<name>A0ABS6D2C6_9FIRM</name>